<name>A0ABW0TQD4_9BACL</name>
<keyword evidence="1" id="KW-0472">Membrane</keyword>
<gene>
    <name evidence="2" type="ORF">ACFPRA_22700</name>
</gene>
<sequence length="73" mass="8257">MFKLIIGTILMVFLIVVIGSLLLEQFPTLIPLWEELKMHVVNLYESSLVKYGTITTLVLIVAIFIMVGSSKKF</sequence>
<dbReference type="Proteomes" id="UP001596109">
    <property type="component" value="Unassembled WGS sequence"/>
</dbReference>
<accession>A0ABW0TQD4</accession>
<dbReference type="EMBL" id="JBHSNO010000016">
    <property type="protein sequence ID" value="MFC5591700.1"/>
    <property type="molecule type" value="Genomic_DNA"/>
</dbReference>
<evidence type="ECO:0000313" key="3">
    <source>
        <dbReference type="Proteomes" id="UP001596109"/>
    </source>
</evidence>
<evidence type="ECO:0000256" key="1">
    <source>
        <dbReference type="SAM" id="Phobius"/>
    </source>
</evidence>
<evidence type="ECO:0000313" key="2">
    <source>
        <dbReference type="EMBL" id="MFC5591700.1"/>
    </source>
</evidence>
<protein>
    <submittedName>
        <fullName evidence="2">Uncharacterized protein</fullName>
    </submittedName>
</protein>
<keyword evidence="3" id="KW-1185">Reference proteome</keyword>
<keyword evidence="1" id="KW-1133">Transmembrane helix</keyword>
<keyword evidence="1" id="KW-0812">Transmembrane</keyword>
<dbReference type="RefSeq" id="WP_381439818.1">
    <property type="nucleotide sequence ID" value="NZ_JBHSNO010000016.1"/>
</dbReference>
<organism evidence="2 3">
    <name type="scientific">Sporosarcina soli</name>
    <dbReference type="NCBI Taxonomy" id="334736"/>
    <lineage>
        <taxon>Bacteria</taxon>
        <taxon>Bacillati</taxon>
        <taxon>Bacillota</taxon>
        <taxon>Bacilli</taxon>
        <taxon>Bacillales</taxon>
        <taxon>Caryophanaceae</taxon>
        <taxon>Sporosarcina</taxon>
    </lineage>
</organism>
<reference evidence="3" key="1">
    <citation type="journal article" date="2019" name="Int. J. Syst. Evol. Microbiol.">
        <title>The Global Catalogue of Microorganisms (GCM) 10K type strain sequencing project: providing services to taxonomists for standard genome sequencing and annotation.</title>
        <authorList>
            <consortium name="The Broad Institute Genomics Platform"/>
            <consortium name="The Broad Institute Genome Sequencing Center for Infectious Disease"/>
            <person name="Wu L."/>
            <person name="Ma J."/>
        </authorList>
    </citation>
    <scope>NUCLEOTIDE SEQUENCE [LARGE SCALE GENOMIC DNA]</scope>
    <source>
        <strain evidence="3">CGMCC 4.1434</strain>
    </source>
</reference>
<feature type="transmembrane region" description="Helical" evidence="1">
    <location>
        <begin position="47"/>
        <end position="67"/>
    </location>
</feature>
<comment type="caution">
    <text evidence="2">The sequence shown here is derived from an EMBL/GenBank/DDBJ whole genome shotgun (WGS) entry which is preliminary data.</text>
</comment>
<proteinExistence type="predicted"/>